<dbReference type="InterPro" id="IPR015424">
    <property type="entry name" value="PyrdxlP-dep_Trfase"/>
</dbReference>
<organism evidence="6 7">
    <name type="scientific">Celeribacter halophilus</name>
    <dbReference type="NCBI Taxonomy" id="576117"/>
    <lineage>
        <taxon>Bacteria</taxon>
        <taxon>Pseudomonadati</taxon>
        <taxon>Pseudomonadota</taxon>
        <taxon>Alphaproteobacteria</taxon>
        <taxon>Rhodobacterales</taxon>
        <taxon>Roseobacteraceae</taxon>
        <taxon>Celeribacter</taxon>
    </lineage>
</organism>
<dbReference type="RefSeq" id="WP_066607217.1">
    <property type="nucleotide sequence ID" value="NZ_FORY01000006.1"/>
</dbReference>
<evidence type="ECO:0000256" key="3">
    <source>
        <dbReference type="ARBA" id="ARBA00011881"/>
    </source>
</evidence>
<dbReference type="GO" id="GO:0006520">
    <property type="term" value="P:amino acid metabolic process"/>
    <property type="evidence" value="ECO:0007669"/>
    <property type="project" value="InterPro"/>
</dbReference>
<evidence type="ECO:0000313" key="6">
    <source>
        <dbReference type="EMBL" id="SFJ53785.1"/>
    </source>
</evidence>
<keyword evidence="7" id="KW-1185">Reference proteome</keyword>
<evidence type="ECO:0000259" key="5">
    <source>
        <dbReference type="Pfam" id="PF01212"/>
    </source>
</evidence>
<dbReference type="Gene3D" id="3.40.640.10">
    <property type="entry name" value="Type I PLP-dependent aspartate aminotransferase-like (Major domain)"/>
    <property type="match status" value="1"/>
</dbReference>
<evidence type="ECO:0000256" key="2">
    <source>
        <dbReference type="ARBA" id="ARBA00006966"/>
    </source>
</evidence>
<evidence type="ECO:0000256" key="4">
    <source>
        <dbReference type="ARBA" id="ARBA00022898"/>
    </source>
</evidence>
<dbReference type="AlphaFoldDB" id="A0A1I3S525"/>
<dbReference type="Pfam" id="PF01212">
    <property type="entry name" value="Beta_elim_lyase"/>
    <property type="match status" value="1"/>
</dbReference>
<dbReference type="OrthoDB" id="9774495at2"/>
<dbReference type="Proteomes" id="UP000183299">
    <property type="component" value="Unassembled WGS sequence"/>
</dbReference>
<accession>A0A1I3S525</accession>
<dbReference type="InterPro" id="IPR015422">
    <property type="entry name" value="PyrdxlP-dep_Trfase_small"/>
</dbReference>
<dbReference type="GeneID" id="98665185"/>
<proteinExistence type="inferred from homology"/>
<feature type="domain" description="Aromatic amino acid beta-eliminating lyase/threonine aldolase" evidence="5">
    <location>
        <begin position="3"/>
        <end position="288"/>
    </location>
</feature>
<comment type="subunit">
    <text evidence="3">Homotetramer.</text>
</comment>
<sequence>MFFASDNTSTVHPKIMDALAKANDGYAAPYAEDRWTAELTERLRDLFQAPDALVYPMMSGTGTNAALLAAMTPPWGTIYCHQSAHVDVDERNSVPFYSGGAKLMPLTGRGSRLDPQELGLEVRKGKAAEDIHISPPAAVSITNLTEFGELYRPEDISQIADAAKLPLHLDGARFANAMAASGASPWEMTRELSTLSLGATKTGAMGAEAAVLFDPSYQEAFESQRMRGGHNLSKARYVSAQILAWLDDDLWLDLATHANAMGARLAQGIAEIGGELPYHVDGNLVFARLPRIMHVKAKAKGAIYHLADHDTGLIGDPETPLMARFVTSWSTTEADVDALLAAFVSDL</sequence>
<dbReference type="EMBL" id="FORY01000006">
    <property type="protein sequence ID" value="SFJ53785.1"/>
    <property type="molecule type" value="Genomic_DNA"/>
</dbReference>
<gene>
    <name evidence="6" type="ORF">SAMN04488138_10648</name>
</gene>
<protein>
    <submittedName>
        <fullName evidence="6">L-threonine aldolase</fullName>
    </submittedName>
</protein>
<reference evidence="6 7" key="1">
    <citation type="submission" date="2016-10" db="EMBL/GenBank/DDBJ databases">
        <authorList>
            <person name="de Groot N.N."/>
        </authorList>
    </citation>
    <scope>NUCLEOTIDE SEQUENCE [LARGE SCALE GENOMIC DNA]</scope>
    <source>
        <strain evidence="6 7">CGMCC 1.8891</strain>
    </source>
</reference>
<dbReference type="PANTHER" id="PTHR48097">
    <property type="entry name" value="L-THREONINE ALDOLASE-RELATED"/>
    <property type="match status" value="1"/>
</dbReference>
<dbReference type="SUPFAM" id="SSF53383">
    <property type="entry name" value="PLP-dependent transferases"/>
    <property type="match status" value="1"/>
</dbReference>
<comment type="cofactor">
    <cofactor evidence="1">
        <name>pyridoxal 5'-phosphate</name>
        <dbReference type="ChEBI" id="CHEBI:597326"/>
    </cofactor>
</comment>
<keyword evidence="4" id="KW-0663">Pyridoxal phosphate</keyword>
<dbReference type="PANTHER" id="PTHR48097:SF5">
    <property type="entry name" value="LOW SPECIFICITY L-THREONINE ALDOLASE"/>
    <property type="match status" value="1"/>
</dbReference>
<dbReference type="InterPro" id="IPR001597">
    <property type="entry name" value="ArAA_b-elim_lyase/Thr_aldolase"/>
</dbReference>
<dbReference type="GO" id="GO:0016829">
    <property type="term" value="F:lyase activity"/>
    <property type="evidence" value="ECO:0007669"/>
    <property type="project" value="InterPro"/>
</dbReference>
<dbReference type="InterPro" id="IPR015421">
    <property type="entry name" value="PyrdxlP-dep_Trfase_major"/>
</dbReference>
<evidence type="ECO:0000256" key="1">
    <source>
        <dbReference type="ARBA" id="ARBA00001933"/>
    </source>
</evidence>
<evidence type="ECO:0000313" key="7">
    <source>
        <dbReference type="Proteomes" id="UP000183299"/>
    </source>
</evidence>
<dbReference type="Gene3D" id="3.90.1150.10">
    <property type="entry name" value="Aspartate Aminotransferase, domain 1"/>
    <property type="match status" value="1"/>
</dbReference>
<comment type="similarity">
    <text evidence="2">Belongs to the threonine aldolase family.</text>
</comment>
<dbReference type="STRING" id="576117.SAMN04488138_10648"/>
<name>A0A1I3S525_9RHOB</name>